<dbReference type="GO" id="GO:0016740">
    <property type="term" value="F:transferase activity"/>
    <property type="evidence" value="ECO:0007669"/>
    <property type="project" value="UniProtKB-KW"/>
</dbReference>
<feature type="domain" description="Sulfatase N-terminal" evidence="7">
    <location>
        <begin position="264"/>
        <end position="534"/>
    </location>
</feature>
<proteinExistence type="predicted"/>
<feature type="transmembrane region" description="Helical" evidence="6">
    <location>
        <begin position="171"/>
        <end position="188"/>
    </location>
</feature>
<sequence>MKSYRSNQFFLFLYWLLLFLSGKVLFLLYHAAKTATLSASEIARIFFFGLRLDMSMAAYLCIFPFLLLFLTVIPAAFSRKLINGFVVLCTFFVVLLSTVDLHLYSIWGYKLDATPLQYLNTPTEMIASSSGAPLFLLFLLFTLQLAGGLFLYFRFFQPRFTSQKSTGKKALVSFLWLIFLVLPLRGGWQQIPVNQSDVYFSDKAFANHSAINVPWNVFYSLTKKSYDGHNPYQFFKPEEAQKTVAELYQKPKTVSPAILKTKKPNIVFIILESFTANLVGCAGGEKGVTPELDKLAQEGILFRNFYASGDRSEKGLVALLSGYPVQTTTSIIKIPRKTEKLPHLAHTLKNAGYNTSYYYGGELAFANMKSYILMAGYDKITGKADFPARDYNSKWGVHDHVLFEKVSEDLKKQKQPFFTTIFTLSSHEPYDVPMKTKFLGDDEGNKFRNSMHYTDKAVGNFISEAKQQTWWQNALVVLVADHGHTLPNYVDYDSKAKFHIPLILTGGALAKTGITDSTIASQTDLAYSLLNQLNLPNQDFKWSKDIFNPAEKPFAFYVFNDGFGFITDKGSFGYDNISKQVVQKKGEFTEKDIKTAKSYLQVSFEDYLRK</sequence>
<accession>A0ABW0E737</accession>
<dbReference type="Pfam" id="PF00884">
    <property type="entry name" value="Sulfatase"/>
    <property type="match status" value="1"/>
</dbReference>
<dbReference type="Gene3D" id="3.30.1120.80">
    <property type="match status" value="1"/>
</dbReference>
<dbReference type="InterPro" id="IPR017850">
    <property type="entry name" value="Alkaline_phosphatase_core_sf"/>
</dbReference>
<evidence type="ECO:0000256" key="1">
    <source>
        <dbReference type="ARBA" id="ARBA00004651"/>
    </source>
</evidence>
<keyword evidence="5 6" id="KW-0472">Membrane</keyword>
<feature type="transmembrane region" description="Helical" evidence="6">
    <location>
        <begin position="56"/>
        <end position="77"/>
    </location>
</feature>
<evidence type="ECO:0000256" key="6">
    <source>
        <dbReference type="SAM" id="Phobius"/>
    </source>
</evidence>
<evidence type="ECO:0000313" key="8">
    <source>
        <dbReference type="EMBL" id="MFC5270197.1"/>
    </source>
</evidence>
<keyword evidence="4 6" id="KW-1133">Transmembrane helix</keyword>
<dbReference type="InterPro" id="IPR000917">
    <property type="entry name" value="Sulfatase_N"/>
</dbReference>
<feature type="transmembrane region" description="Helical" evidence="6">
    <location>
        <begin position="12"/>
        <end position="32"/>
    </location>
</feature>
<keyword evidence="8" id="KW-0808">Transferase</keyword>
<dbReference type="PIRSF" id="PIRSF005091">
    <property type="entry name" value="Mmb_sulf_HI1246"/>
    <property type="match status" value="1"/>
</dbReference>
<protein>
    <submittedName>
        <fullName evidence="8">LTA synthase family protein</fullName>
        <ecNumber evidence="8">2.7.8.-</ecNumber>
    </submittedName>
</protein>
<comment type="caution">
    <text evidence="8">The sequence shown here is derived from an EMBL/GenBank/DDBJ whole genome shotgun (WGS) entry which is preliminary data.</text>
</comment>
<dbReference type="PANTHER" id="PTHR47371">
    <property type="entry name" value="LIPOTEICHOIC ACID SYNTHASE"/>
    <property type="match status" value="1"/>
</dbReference>
<evidence type="ECO:0000259" key="7">
    <source>
        <dbReference type="Pfam" id="PF00884"/>
    </source>
</evidence>
<evidence type="ECO:0000256" key="2">
    <source>
        <dbReference type="ARBA" id="ARBA00022475"/>
    </source>
</evidence>
<dbReference type="PANTHER" id="PTHR47371:SF3">
    <property type="entry name" value="PHOSPHOGLYCEROL TRANSFERASE I"/>
    <property type="match status" value="1"/>
</dbReference>
<dbReference type="EC" id="2.7.8.-" evidence="8"/>
<dbReference type="SUPFAM" id="SSF53649">
    <property type="entry name" value="Alkaline phosphatase-like"/>
    <property type="match status" value="1"/>
</dbReference>
<dbReference type="CDD" id="cd16015">
    <property type="entry name" value="LTA_synthase"/>
    <property type="match status" value="1"/>
</dbReference>
<evidence type="ECO:0000256" key="5">
    <source>
        <dbReference type="ARBA" id="ARBA00023136"/>
    </source>
</evidence>
<keyword evidence="3 6" id="KW-0812">Transmembrane</keyword>
<dbReference type="EMBL" id="JBHSKT010000003">
    <property type="protein sequence ID" value="MFC5270197.1"/>
    <property type="molecule type" value="Genomic_DNA"/>
</dbReference>
<dbReference type="Proteomes" id="UP001596161">
    <property type="component" value="Unassembled WGS sequence"/>
</dbReference>
<name>A0ABW0E737_9BACT</name>
<evidence type="ECO:0000313" key="9">
    <source>
        <dbReference type="Proteomes" id="UP001596161"/>
    </source>
</evidence>
<keyword evidence="9" id="KW-1185">Reference proteome</keyword>
<evidence type="ECO:0000256" key="3">
    <source>
        <dbReference type="ARBA" id="ARBA00022692"/>
    </source>
</evidence>
<feature type="transmembrane region" description="Helical" evidence="6">
    <location>
        <begin position="127"/>
        <end position="151"/>
    </location>
</feature>
<keyword evidence="2" id="KW-1003">Cell membrane</keyword>
<feature type="transmembrane region" description="Helical" evidence="6">
    <location>
        <begin position="84"/>
        <end position="107"/>
    </location>
</feature>
<comment type="subcellular location">
    <subcellularLocation>
        <location evidence="1">Cell membrane</location>
        <topology evidence="1">Multi-pass membrane protein</topology>
    </subcellularLocation>
</comment>
<reference evidence="9" key="1">
    <citation type="journal article" date="2019" name="Int. J. Syst. Evol. Microbiol.">
        <title>The Global Catalogue of Microorganisms (GCM) 10K type strain sequencing project: providing services to taxonomists for standard genome sequencing and annotation.</title>
        <authorList>
            <consortium name="The Broad Institute Genomics Platform"/>
            <consortium name="The Broad Institute Genome Sequencing Center for Infectious Disease"/>
            <person name="Wu L."/>
            <person name="Ma J."/>
        </authorList>
    </citation>
    <scope>NUCLEOTIDE SEQUENCE [LARGE SCALE GENOMIC DNA]</scope>
    <source>
        <strain evidence="9">KACC 12602</strain>
    </source>
</reference>
<dbReference type="InterPro" id="IPR050448">
    <property type="entry name" value="OpgB/LTA_synthase_biosynth"/>
</dbReference>
<dbReference type="RefSeq" id="WP_378016569.1">
    <property type="nucleotide sequence ID" value="NZ_JBHSKT010000003.1"/>
</dbReference>
<dbReference type="Gene3D" id="3.40.720.10">
    <property type="entry name" value="Alkaline Phosphatase, subunit A"/>
    <property type="match status" value="1"/>
</dbReference>
<evidence type="ECO:0000256" key="4">
    <source>
        <dbReference type="ARBA" id="ARBA00022989"/>
    </source>
</evidence>
<dbReference type="InterPro" id="IPR012160">
    <property type="entry name" value="LtaS-like"/>
</dbReference>
<gene>
    <name evidence="8" type="ORF">ACFPIB_06220</name>
</gene>
<organism evidence="8 9">
    <name type="scientific">Adhaeribacter terreus</name>
    <dbReference type="NCBI Taxonomy" id="529703"/>
    <lineage>
        <taxon>Bacteria</taxon>
        <taxon>Pseudomonadati</taxon>
        <taxon>Bacteroidota</taxon>
        <taxon>Cytophagia</taxon>
        <taxon>Cytophagales</taxon>
        <taxon>Hymenobacteraceae</taxon>
        <taxon>Adhaeribacter</taxon>
    </lineage>
</organism>